<protein>
    <submittedName>
        <fullName evidence="2">Small nuclear ribonucleoprotein-associated protein B</fullName>
    </submittedName>
</protein>
<keyword evidence="2" id="KW-0687">Ribonucleoprotein</keyword>
<dbReference type="InterPro" id="IPR010920">
    <property type="entry name" value="LSM_dom_sf"/>
</dbReference>
<proteinExistence type="predicted"/>
<dbReference type="InterPro" id="IPR001163">
    <property type="entry name" value="Sm_dom_euk/arc"/>
</dbReference>
<evidence type="ECO:0000259" key="1">
    <source>
        <dbReference type="SMART" id="SM00651"/>
    </source>
</evidence>
<accession>J7G1D4</accession>
<gene>
    <name evidence="2" type="primary">snrpB</name>
    <name evidence="2" type="ORF">CMESO_109</name>
</gene>
<dbReference type="SUPFAM" id="SSF50182">
    <property type="entry name" value="Sm-like ribonucleoproteins"/>
    <property type="match status" value="1"/>
</dbReference>
<name>J7G1D4_9CRYP</name>
<geneLocation type="nucleomorph" evidence="2"/>
<dbReference type="Proteomes" id="UP000243348">
    <property type="component" value="Nucleomorph 1"/>
</dbReference>
<dbReference type="SMART" id="SM00651">
    <property type="entry name" value="Sm"/>
    <property type="match status" value="1"/>
</dbReference>
<reference evidence="2 3" key="1">
    <citation type="journal article" date="2012" name="Genome Biol. Evol.">
        <title>Nucleomorph genome sequence of the cryptophyte alga Chroomonas mesostigmatica CCMP1168 reveals lineage-specific gene loss and genome complexity.</title>
        <authorList>
            <person name="Moore C.E."/>
            <person name="Curtis B."/>
            <person name="Mills T."/>
            <person name="Tanifuji G."/>
            <person name="Archibald J.M."/>
        </authorList>
    </citation>
    <scope>NUCLEOTIDE SEQUENCE [LARGE SCALE GENOMIC DNA]</scope>
    <source>
        <strain evidence="2 3">CCMP1168</strain>
    </source>
</reference>
<feature type="domain" description="Sm" evidence="1">
    <location>
        <begin position="7"/>
        <end position="75"/>
    </location>
</feature>
<dbReference type="EMBL" id="CP003680">
    <property type="protein sequence ID" value="AFP65307.1"/>
    <property type="molecule type" value="Genomic_DNA"/>
</dbReference>
<evidence type="ECO:0000313" key="2">
    <source>
        <dbReference type="EMBL" id="AFP65307.1"/>
    </source>
</evidence>
<dbReference type="GO" id="GO:1990904">
    <property type="term" value="C:ribonucleoprotein complex"/>
    <property type="evidence" value="ECO:0007669"/>
    <property type="project" value="UniProtKB-KW"/>
</dbReference>
<dbReference type="Pfam" id="PF01423">
    <property type="entry name" value="LSM"/>
    <property type="match status" value="1"/>
</dbReference>
<sequence length="85" mass="9681">MNGGGKKLLFKARVKLMLNDLSIIHGILLGFDKHMNVIIWGGDELIKEHKKSLYWQTRSIGLCVVRGDMIVSISLDVKRFLTEKI</sequence>
<organism evidence="2 3">
    <name type="scientific">Chroomonas mesostigmatica CCMP1168</name>
    <dbReference type="NCBI Taxonomy" id="1195612"/>
    <lineage>
        <taxon>Eukaryota</taxon>
        <taxon>Cryptophyceae</taxon>
        <taxon>Pyrenomonadales</taxon>
        <taxon>Chroomonadaceae</taxon>
        <taxon>Chroomonas</taxon>
    </lineage>
</organism>
<evidence type="ECO:0000313" key="3">
    <source>
        <dbReference type="Proteomes" id="UP000243348"/>
    </source>
</evidence>
<dbReference type="AlphaFoldDB" id="J7G1D4"/>
<dbReference type="Gene3D" id="2.30.30.100">
    <property type="match status" value="1"/>
</dbReference>
<keyword evidence="2" id="KW-0542">Nucleomorph</keyword>